<dbReference type="RefSeq" id="XP_069196333.1">
    <property type="nucleotide sequence ID" value="XM_069340537.1"/>
</dbReference>
<dbReference type="EMBL" id="JBFMKM010000018">
    <property type="protein sequence ID" value="KAL1296651.1"/>
    <property type="molecule type" value="Genomic_DNA"/>
</dbReference>
<dbReference type="GeneID" id="95973837"/>
<accession>A0ABR3P1W2</accession>
<evidence type="ECO:0000313" key="2">
    <source>
        <dbReference type="EMBL" id="KAL1296651.1"/>
    </source>
</evidence>
<dbReference type="Proteomes" id="UP001562354">
    <property type="component" value="Unassembled WGS sequence"/>
</dbReference>
<feature type="region of interest" description="Disordered" evidence="1">
    <location>
        <begin position="106"/>
        <end position="130"/>
    </location>
</feature>
<keyword evidence="3" id="KW-1185">Reference proteome</keyword>
<evidence type="ECO:0000313" key="3">
    <source>
        <dbReference type="Proteomes" id="UP001562354"/>
    </source>
</evidence>
<reference evidence="2 3" key="1">
    <citation type="submission" date="2024-07" db="EMBL/GenBank/DDBJ databases">
        <title>Draft sequence of the Neodothiora populina.</title>
        <authorList>
            <person name="Drown D.D."/>
            <person name="Schuette U.S."/>
            <person name="Buechlein A.B."/>
            <person name="Rusch D.R."/>
            <person name="Winton L.W."/>
            <person name="Adams G.A."/>
        </authorList>
    </citation>
    <scope>NUCLEOTIDE SEQUENCE [LARGE SCALE GENOMIC DNA]</scope>
    <source>
        <strain evidence="2 3">CPC 39397</strain>
    </source>
</reference>
<name>A0ABR3P1W2_9PEZI</name>
<organism evidence="2 3">
    <name type="scientific">Neodothiora populina</name>
    <dbReference type="NCBI Taxonomy" id="2781224"/>
    <lineage>
        <taxon>Eukaryota</taxon>
        <taxon>Fungi</taxon>
        <taxon>Dikarya</taxon>
        <taxon>Ascomycota</taxon>
        <taxon>Pezizomycotina</taxon>
        <taxon>Dothideomycetes</taxon>
        <taxon>Dothideomycetidae</taxon>
        <taxon>Dothideales</taxon>
        <taxon>Dothioraceae</taxon>
        <taxon>Neodothiora</taxon>
    </lineage>
</organism>
<comment type="caution">
    <text evidence="2">The sequence shown here is derived from an EMBL/GenBank/DDBJ whole genome shotgun (WGS) entry which is preliminary data.</text>
</comment>
<evidence type="ECO:0000256" key="1">
    <source>
        <dbReference type="SAM" id="MobiDB-lite"/>
    </source>
</evidence>
<sequence length="130" mass="14180">MSKSSDFPVVFTIGGSSRHEIVFINPGFTIDDISKKVEGLASTSVNCQEPLAKYKKKGEPEKVSSIKVRWATEGRDTRLYPKHTVLTEDNCEAVLTLVGQSGGKDVLDVDMQGAPPTEEEAGENLPNRTK</sequence>
<proteinExistence type="predicted"/>
<gene>
    <name evidence="2" type="ORF">AAFC00_000134</name>
</gene>
<protein>
    <submittedName>
        <fullName evidence="2">Uncharacterized protein</fullName>
    </submittedName>
</protein>